<dbReference type="EMBL" id="DVMT01000041">
    <property type="protein sequence ID" value="HIU40457.1"/>
    <property type="molecule type" value="Genomic_DNA"/>
</dbReference>
<evidence type="ECO:0000256" key="1">
    <source>
        <dbReference type="SAM" id="MobiDB-lite"/>
    </source>
</evidence>
<comment type="caution">
    <text evidence="2">The sequence shown here is derived from an EMBL/GenBank/DDBJ whole genome shotgun (WGS) entry which is preliminary data.</text>
</comment>
<protein>
    <recommendedName>
        <fullName evidence="4">DUF11 domain-containing protein</fullName>
    </recommendedName>
</protein>
<name>A0A9D1INC9_9FIRM</name>
<sequence length="198" mass="20941">MEKGRKTKAVAIVALIVAVLGLTVAFAALSTTLTINGTAQVNTATWDIHFEDLSSAVTTGDASELTPPTIGVGEESKPNTHIGDFEIQLTKPGDSVTYTFDVKNNGTIDATLGTLTLGTPQCTSIAEPTVENDATIVCDNLKFELTYTDGGTPVAQNDTLNRGETKNLTLKVSFDGDELPTNDVSIDGLDVTMIYNQK</sequence>
<evidence type="ECO:0008006" key="4">
    <source>
        <dbReference type="Google" id="ProtNLM"/>
    </source>
</evidence>
<organism evidence="2 3">
    <name type="scientific">Candidatus Aphodocola excrementigallinarum</name>
    <dbReference type="NCBI Taxonomy" id="2840670"/>
    <lineage>
        <taxon>Bacteria</taxon>
        <taxon>Bacillati</taxon>
        <taxon>Bacillota</taxon>
        <taxon>Bacilli</taxon>
        <taxon>Candidatus Aphodocola</taxon>
    </lineage>
</organism>
<evidence type="ECO:0000313" key="2">
    <source>
        <dbReference type="EMBL" id="HIU40457.1"/>
    </source>
</evidence>
<dbReference type="AlphaFoldDB" id="A0A9D1INC9"/>
<proteinExistence type="predicted"/>
<accession>A0A9D1INC9</accession>
<evidence type="ECO:0000313" key="3">
    <source>
        <dbReference type="Proteomes" id="UP000824074"/>
    </source>
</evidence>
<reference evidence="2" key="2">
    <citation type="journal article" date="2021" name="PeerJ">
        <title>Extensive microbial diversity within the chicken gut microbiome revealed by metagenomics and culture.</title>
        <authorList>
            <person name="Gilroy R."/>
            <person name="Ravi A."/>
            <person name="Getino M."/>
            <person name="Pursley I."/>
            <person name="Horton D.L."/>
            <person name="Alikhan N.F."/>
            <person name="Baker D."/>
            <person name="Gharbi K."/>
            <person name="Hall N."/>
            <person name="Watson M."/>
            <person name="Adriaenssens E.M."/>
            <person name="Foster-Nyarko E."/>
            <person name="Jarju S."/>
            <person name="Secka A."/>
            <person name="Antonio M."/>
            <person name="Oren A."/>
            <person name="Chaudhuri R.R."/>
            <person name="La Ragione R."/>
            <person name="Hildebrand F."/>
            <person name="Pallen M.J."/>
        </authorList>
    </citation>
    <scope>NUCLEOTIDE SEQUENCE</scope>
    <source>
        <strain evidence="2">CHK193-30670</strain>
    </source>
</reference>
<feature type="region of interest" description="Disordered" evidence="1">
    <location>
        <begin position="59"/>
        <end position="80"/>
    </location>
</feature>
<reference evidence="2" key="1">
    <citation type="submission" date="2020-10" db="EMBL/GenBank/DDBJ databases">
        <authorList>
            <person name="Gilroy R."/>
        </authorList>
    </citation>
    <scope>NUCLEOTIDE SEQUENCE</scope>
    <source>
        <strain evidence="2">CHK193-30670</strain>
    </source>
</reference>
<gene>
    <name evidence="2" type="ORF">IAB68_04075</name>
</gene>
<dbReference type="Proteomes" id="UP000824074">
    <property type="component" value="Unassembled WGS sequence"/>
</dbReference>